<accession>A0A1H6ISP4</accession>
<protein>
    <submittedName>
        <fullName evidence="3">GHKL domain-containing protein</fullName>
    </submittedName>
</protein>
<gene>
    <name evidence="3" type="ORF">SAMN02910265_01232</name>
</gene>
<keyword evidence="1" id="KW-0472">Membrane</keyword>
<evidence type="ECO:0000313" key="3">
    <source>
        <dbReference type="EMBL" id="SEH52303.1"/>
    </source>
</evidence>
<evidence type="ECO:0000313" key="4">
    <source>
        <dbReference type="Proteomes" id="UP000183190"/>
    </source>
</evidence>
<feature type="transmembrane region" description="Helical" evidence="1">
    <location>
        <begin position="55"/>
        <end position="74"/>
    </location>
</feature>
<evidence type="ECO:0000259" key="2">
    <source>
        <dbReference type="Pfam" id="PF14501"/>
    </source>
</evidence>
<proteinExistence type="predicted"/>
<dbReference type="Gene3D" id="3.30.565.10">
    <property type="entry name" value="Histidine kinase-like ATPase, C-terminal domain"/>
    <property type="match status" value="1"/>
</dbReference>
<dbReference type="Pfam" id="PF14501">
    <property type="entry name" value="HATPase_c_5"/>
    <property type="match status" value="1"/>
</dbReference>
<reference evidence="3 4" key="1">
    <citation type="submission" date="2016-10" db="EMBL/GenBank/DDBJ databases">
        <authorList>
            <person name="de Groot N.N."/>
        </authorList>
    </citation>
    <scope>NUCLEOTIDE SEQUENCE [LARGE SCALE GENOMIC DNA]</scope>
    <source>
        <strain evidence="3 4">YAD2003</strain>
    </source>
</reference>
<dbReference type="AlphaFoldDB" id="A0A1H6ISP4"/>
<name>A0A1H6ISP4_RUMFL</name>
<feature type="transmembrane region" description="Helical" evidence="1">
    <location>
        <begin position="156"/>
        <end position="174"/>
    </location>
</feature>
<dbReference type="InterPro" id="IPR032834">
    <property type="entry name" value="NatK-like_C"/>
</dbReference>
<feature type="transmembrane region" description="Helical" evidence="1">
    <location>
        <begin position="186"/>
        <end position="205"/>
    </location>
</feature>
<feature type="transmembrane region" description="Helical" evidence="1">
    <location>
        <begin position="32"/>
        <end position="49"/>
    </location>
</feature>
<dbReference type="Proteomes" id="UP000183190">
    <property type="component" value="Unassembled WGS sequence"/>
</dbReference>
<dbReference type="CDD" id="cd16935">
    <property type="entry name" value="HATPase_AgrC-ComD-like"/>
    <property type="match status" value="1"/>
</dbReference>
<dbReference type="GO" id="GO:0042802">
    <property type="term" value="F:identical protein binding"/>
    <property type="evidence" value="ECO:0007669"/>
    <property type="project" value="TreeGrafter"/>
</dbReference>
<dbReference type="SUPFAM" id="SSF55874">
    <property type="entry name" value="ATPase domain of HSP90 chaperone/DNA topoisomerase II/histidine kinase"/>
    <property type="match status" value="1"/>
</dbReference>
<dbReference type="InterPro" id="IPR036890">
    <property type="entry name" value="HATPase_C_sf"/>
</dbReference>
<dbReference type="OrthoDB" id="9813149at2"/>
<sequence>MMFLLQAATMLAYFIYSFVLYDKIYVSKKTPFLLKILCAVGLSLIAAYIKRYELPIVNLAVTFLSMILLTLLFYKPAGKSFLIYDTFILVIMLIVEMITAFIISLITGVSLSVLSHQVPGYAATAIMDWIIMLALAKSFVSIDPEKGINNVRTQEVIMFFGLIIGEMLLLNFLVEIIDLTKTGYEIVIILLLFLLLDLYLTYLINRISKAYKTEKELELLTQQSTLQLNAYNKLNEKYIASRKVIHDVRKHIASLEGLINTNKADEAGKYRDMLNIELNKLMPRFECENAILTVVINNKLETADNMKVDFKVNAEYTEVNFISNLDITAIFSNLLDNAFEACAELPEEKRHVTLSIARRNYFVFIYVENTFAKVNQDVKKRYRSTKKGHQGIGMSNIKSACEKYNGNFNAHTENDMFITEILIPIPETKPSNNMKQKEHINI</sequence>
<keyword evidence="1" id="KW-0812">Transmembrane</keyword>
<evidence type="ECO:0000256" key="1">
    <source>
        <dbReference type="SAM" id="Phobius"/>
    </source>
</evidence>
<feature type="transmembrane region" description="Helical" evidence="1">
    <location>
        <begin position="6"/>
        <end position="25"/>
    </location>
</feature>
<dbReference type="PANTHER" id="PTHR40448">
    <property type="entry name" value="TWO-COMPONENT SENSOR HISTIDINE KINASE"/>
    <property type="match status" value="1"/>
</dbReference>
<dbReference type="PANTHER" id="PTHR40448:SF1">
    <property type="entry name" value="TWO-COMPONENT SENSOR HISTIDINE KINASE"/>
    <property type="match status" value="1"/>
</dbReference>
<keyword evidence="1" id="KW-1133">Transmembrane helix</keyword>
<feature type="domain" description="Sensor histidine kinase NatK-like C-terminal" evidence="2">
    <location>
        <begin position="325"/>
        <end position="424"/>
    </location>
</feature>
<feature type="transmembrane region" description="Helical" evidence="1">
    <location>
        <begin position="118"/>
        <end position="136"/>
    </location>
</feature>
<feature type="transmembrane region" description="Helical" evidence="1">
    <location>
        <begin position="81"/>
        <end position="106"/>
    </location>
</feature>
<dbReference type="EMBL" id="FNWV01000003">
    <property type="protein sequence ID" value="SEH52303.1"/>
    <property type="molecule type" value="Genomic_DNA"/>
</dbReference>
<organism evidence="3 4">
    <name type="scientific">Ruminococcus flavefaciens</name>
    <dbReference type="NCBI Taxonomy" id="1265"/>
    <lineage>
        <taxon>Bacteria</taxon>
        <taxon>Bacillati</taxon>
        <taxon>Bacillota</taxon>
        <taxon>Clostridia</taxon>
        <taxon>Eubacteriales</taxon>
        <taxon>Oscillospiraceae</taxon>
        <taxon>Ruminococcus</taxon>
    </lineage>
</organism>